<proteinExistence type="predicted"/>
<evidence type="ECO:0000313" key="5">
    <source>
        <dbReference type="EMBL" id="CAB4211086.1"/>
    </source>
</evidence>
<dbReference type="EMBL" id="LR796860">
    <property type="protein sequence ID" value="CAB4170404.1"/>
    <property type="molecule type" value="Genomic_DNA"/>
</dbReference>
<evidence type="ECO:0000313" key="1">
    <source>
        <dbReference type="EMBL" id="CAB4170404.1"/>
    </source>
</evidence>
<dbReference type="EMBL" id="LR797021">
    <property type="protein sequence ID" value="CAB4182045.1"/>
    <property type="molecule type" value="Genomic_DNA"/>
</dbReference>
<gene>
    <name evidence="3" type="ORF">UFOVP1065_119</name>
    <name evidence="4" type="ORF">UFOVP1198_88</name>
    <name evidence="5" type="ORF">UFOVP1418_80</name>
    <name evidence="7" type="ORF">UFOVP1524_70</name>
    <name evidence="6" type="ORF">UFOVP1651_70</name>
    <name evidence="1" type="ORF">UFOVP908_48</name>
    <name evidence="2" type="ORF">UFOVP990_88</name>
</gene>
<evidence type="ECO:0000313" key="6">
    <source>
        <dbReference type="EMBL" id="CAB4222588.1"/>
    </source>
</evidence>
<dbReference type="EMBL" id="LR796945">
    <property type="protein sequence ID" value="CAB4176918.1"/>
    <property type="molecule type" value="Genomic_DNA"/>
</dbReference>
<evidence type="ECO:0000313" key="2">
    <source>
        <dbReference type="EMBL" id="CAB4176918.1"/>
    </source>
</evidence>
<protein>
    <submittedName>
        <fullName evidence="4">Uncharacterized protein</fullName>
    </submittedName>
</protein>
<dbReference type="EMBL" id="LR798378">
    <property type="protein sequence ID" value="CAB5227691.1"/>
    <property type="molecule type" value="Genomic_DNA"/>
</dbReference>
<dbReference type="EMBL" id="LR797518">
    <property type="protein sequence ID" value="CAB4222588.1"/>
    <property type="molecule type" value="Genomic_DNA"/>
</dbReference>
<evidence type="ECO:0000313" key="7">
    <source>
        <dbReference type="EMBL" id="CAB5227691.1"/>
    </source>
</evidence>
<evidence type="ECO:0000313" key="3">
    <source>
        <dbReference type="EMBL" id="CAB4182045.1"/>
    </source>
</evidence>
<organism evidence="4">
    <name type="scientific">uncultured Caudovirales phage</name>
    <dbReference type="NCBI Taxonomy" id="2100421"/>
    <lineage>
        <taxon>Viruses</taxon>
        <taxon>Duplodnaviria</taxon>
        <taxon>Heunggongvirae</taxon>
        <taxon>Uroviricota</taxon>
        <taxon>Caudoviricetes</taxon>
        <taxon>Peduoviridae</taxon>
        <taxon>Maltschvirus</taxon>
        <taxon>Maltschvirus maltsch</taxon>
    </lineage>
</organism>
<sequence length="69" mass="8021">MTVNEIREWLQLRLDGSQGLLETSAKYLAAATDLSDEEIKYNRGYNQAVQEETWFLERLLLAMKEKEVA</sequence>
<dbReference type="EMBL" id="LR797157">
    <property type="protein sequence ID" value="CAB4190684.1"/>
    <property type="molecule type" value="Genomic_DNA"/>
</dbReference>
<evidence type="ECO:0000313" key="4">
    <source>
        <dbReference type="EMBL" id="CAB4190684.1"/>
    </source>
</evidence>
<dbReference type="EMBL" id="LR797369">
    <property type="protein sequence ID" value="CAB4211086.1"/>
    <property type="molecule type" value="Genomic_DNA"/>
</dbReference>
<accession>A0A6J5RG60</accession>
<name>A0A6J5RG60_9CAUD</name>
<reference evidence="4" key="1">
    <citation type="submission" date="2020-05" db="EMBL/GenBank/DDBJ databases">
        <authorList>
            <person name="Chiriac C."/>
            <person name="Salcher M."/>
            <person name="Ghai R."/>
            <person name="Kavagutti S V."/>
        </authorList>
    </citation>
    <scope>NUCLEOTIDE SEQUENCE</scope>
</reference>